<comment type="caution">
    <text evidence="16">The sequence shown here is derived from an EMBL/GenBank/DDBJ whole genome shotgun (WGS) entry which is preliminary data.</text>
</comment>
<comment type="subcellular location">
    <subcellularLocation>
        <location evidence="2">Golgi apparatus</location>
        <location evidence="2">Golgi stack membrane</location>
        <topology evidence="2">Single-pass type II membrane protein</topology>
    </subcellularLocation>
</comment>
<sequence length="524" mass="59684">MDKTSNGMKQKTILVTGGAGFIGSYLCEKYLKEGDRVIALDNLQTTITPKNIEHLFSFSNFKFIKQDIIEPIKIGEKIDWVFNFACSGSYTSYQYDPVHTVKTNTQGVINILELAKRNNARVMQASTSEIYGDPLEVPQKETYSGNVNMLGPRACYDEGKRCAETIFMDYHREYGLDTKIIRIFNTYGPNMDINDGRAITNFIVNALSGRDLVIYGDGSHTRSFQYIDDLVAGIDAMMKKDKFIGPVNLGNPGEITMLDLAELILKKTKSKSKIIFKENATDDPKRRLPDIALANKELNWVPKISLDKGLDKTIKYFEKLEQPDKKIIVFSTTYYPDLGPAERAVYELSKEMPETEFHIITTKFRPGLLPVEKHGTDTIYRVGFGHRADKYLLPILGTIKSHNLHKKHNYRFAWSVMASYGGVAALTLKFLNPKINFLLSIDPNELKTQGFFRLKLFLILQKIILKGSDSIFVSDYALEKKAKIINPELNISVMGEDSRSFMNHVRYKFVDLINKQEKKLNRPK</sequence>
<evidence type="ECO:0000313" key="17">
    <source>
        <dbReference type="Proteomes" id="UP000178841"/>
    </source>
</evidence>
<dbReference type="GO" id="GO:0042732">
    <property type="term" value="P:D-xylose metabolic process"/>
    <property type="evidence" value="ECO:0007669"/>
    <property type="project" value="InterPro"/>
</dbReference>
<dbReference type="EMBL" id="MHLH01000003">
    <property type="protein sequence ID" value="OGZ04638.1"/>
    <property type="molecule type" value="Genomic_DNA"/>
</dbReference>
<keyword evidence="7" id="KW-0210">Decarboxylase</keyword>
<evidence type="ECO:0000256" key="7">
    <source>
        <dbReference type="ARBA" id="ARBA00022793"/>
    </source>
</evidence>
<keyword evidence="8" id="KW-0735">Signal-anchor</keyword>
<dbReference type="SUPFAM" id="SSF51735">
    <property type="entry name" value="NAD(P)-binding Rossmann-fold domains"/>
    <property type="match status" value="1"/>
</dbReference>
<dbReference type="PANTHER" id="PTHR43078:SF6">
    <property type="entry name" value="UDP-GLUCURONIC ACID DECARBOXYLASE 1"/>
    <property type="match status" value="1"/>
</dbReference>
<dbReference type="EC" id="4.1.1.35" evidence="5"/>
<keyword evidence="10" id="KW-0520">NAD</keyword>
<evidence type="ECO:0000256" key="14">
    <source>
        <dbReference type="ARBA" id="ARBA00023239"/>
    </source>
</evidence>
<name>A0A1G2CVW9_9BACT</name>
<dbReference type="AlphaFoldDB" id="A0A1G2CVW9"/>
<dbReference type="STRING" id="1798657.A2648_00885"/>
<keyword evidence="12" id="KW-0472">Membrane</keyword>
<evidence type="ECO:0000256" key="13">
    <source>
        <dbReference type="ARBA" id="ARBA00023180"/>
    </source>
</evidence>
<keyword evidence="14" id="KW-0456">Lyase</keyword>
<keyword evidence="13" id="KW-0325">Glycoprotein</keyword>
<evidence type="ECO:0000256" key="4">
    <source>
        <dbReference type="ARBA" id="ARBA00007505"/>
    </source>
</evidence>
<accession>A0A1G2CVW9</accession>
<evidence type="ECO:0000256" key="6">
    <source>
        <dbReference type="ARBA" id="ARBA00022692"/>
    </source>
</evidence>
<gene>
    <name evidence="16" type="ORF">A2648_00885</name>
</gene>
<dbReference type="Pfam" id="PF16363">
    <property type="entry name" value="GDP_Man_Dehyd"/>
    <property type="match status" value="1"/>
</dbReference>
<dbReference type="GO" id="GO:0070403">
    <property type="term" value="F:NAD+ binding"/>
    <property type="evidence" value="ECO:0007669"/>
    <property type="project" value="InterPro"/>
</dbReference>
<protein>
    <recommendedName>
        <fullName evidence="5">UDP-glucuronate decarboxylase</fullName>
        <ecNumber evidence="5">4.1.1.35</ecNumber>
    </recommendedName>
</protein>
<keyword evidence="11" id="KW-0333">Golgi apparatus</keyword>
<evidence type="ECO:0000313" key="16">
    <source>
        <dbReference type="EMBL" id="OGZ04638.1"/>
    </source>
</evidence>
<dbReference type="Gene3D" id="3.40.50.2000">
    <property type="entry name" value="Glycogen Phosphorylase B"/>
    <property type="match status" value="1"/>
</dbReference>
<dbReference type="Gene3D" id="3.40.50.720">
    <property type="entry name" value="NAD(P)-binding Rossmann-like Domain"/>
    <property type="match status" value="1"/>
</dbReference>
<dbReference type="InterPro" id="IPR044516">
    <property type="entry name" value="UXS-like"/>
</dbReference>
<evidence type="ECO:0000256" key="9">
    <source>
        <dbReference type="ARBA" id="ARBA00022989"/>
    </source>
</evidence>
<dbReference type="Proteomes" id="UP000178841">
    <property type="component" value="Unassembled WGS sequence"/>
</dbReference>
<keyword evidence="9" id="KW-1133">Transmembrane helix</keyword>
<dbReference type="CDD" id="cd05230">
    <property type="entry name" value="UGD_SDR_e"/>
    <property type="match status" value="1"/>
</dbReference>
<evidence type="ECO:0000256" key="8">
    <source>
        <dbReference type="ARBA" id="ARBA00022968"/>
    </source>
</evidence>
<comment type="pathway">
    <text evidence="3">Nucleotide-sugar biosynthesis; UDP-alpha-D-xylose biosynthesis; UDP-alpha-D-xylose from UDP-alpha-D-glucuronate: step 1/1.</text>
</comment>
<dbReference type="GO" id="GO:0033320">
    <property type="term" value="P:UDP-D-xylose biosynthetic process"/>
    <property type="evidence" value="ECO:0007669"/>
    <property type="project" value="UniProtKB-UniPathway"/>
</dbReference>
<dbReference type="PANTHER" id="PTHR43078">
    <property type="entry name" value="UDP-GLUCURONIC ACID DECARBOXYLASE-RELATED"/>
    <property type="match status" value="1"/>
</dbReference>
<dbReference type="FunFam" id="3.40.50.720:FF:000065">
    <property type="entry name" value="UDP-glucuronic acid decarboxylase 1"/>
    <property type="match status" value="1"/>
</dbReference>
<dbReference type="GO" id="GO:0005737">
    <property type="term" value="C:cytoplasm"/>
    <property type="evidence" value="ECO:0007669"/>
    <property type="project" value="TreeGrafter"/>
</dbReference>
<proteinExistence type="inferred from homology"/>
<reference evidence="16 17" key="1">
    <citation type="journal article" date="2016" name="Nat. Commun.">
        <title>Thousands of microbial genomes shed light on interconnected biogeochemical processes in an aquifer system.</title>
        <authorList>
            <person name="Anantharaman K."/>
            <person name="Brown C.T."/>
            <person name="Hug L.A."/>
            <person name="Sharon I."/>
            <person name="Castelle C.J."/>
            <person name="Probst A.J."/>
            <person name="Thomas B.C."/>
            <person name="Singh A."/>
            <person name="Wilkins M.J."/>
            <person name="Karaoz U."/>
            <person name="Brodie E.L."/>
            <person name="Williams K.H."/>
            <person name="Hubbard S.S."/>
            <person name="Banfield J.F."/>
        </authorList>
    </citation>
    <scope>NUCLEOTIDE SEQUENCE [LARGE SCALE GENOMIC DNA]</scope>
</reference>
<evidence type="ECO:0000256" key="1">
    <source>
        <dbReference type="ARBA" id="ARBA00001911"/>
    </source>
</evidence>
<dbReference type="UniPathway" id="UPA00796">
    <property type="reaction ID" value="UER00771"/>
</dbReference>
<evidence type="ECO:0000256" key="2">
    <source>
        <dbReference type="ARBA" id="ARBA00004447"/>
    </source>
</evidence>
<organism evidence="16 17">
    <name type="scientific">Candidatus Lloydbacteria bacterium RIFCSPHIGHO2_01_FULL_41_20</name>
    <dbReference type="NCBI Taxonomy" id="1798657"/>
    <lineage>
        <taxon>Bacteria</taxon>
        <taxon>Candidatus Lloydiibacteriota</taxon>
    </lineage>
</organism>
<feature type="domain" description="NAD(P)-binding" evidence="15">
    <location>
        <begin position="14"/>
        <end position="312"/>
    </location>
</feature>
<dbReference type="GO" id="GO:0048040">
    <property type="term" value="F:UDP-glucuronate decarboxylase activity"/>
    <property type="evidence" value="ECO:0007669"/>
    <property type="project" value="UniProtKB-EC"/>
</dbReference>
<dbReference type="InterPro" id="IPR036291">
    <property type="entry name" value="NAD(P)-bd_dom_sf"/>
</dbReference>
<keyword evidence="6" id="KW-0812">Transmembrane</keyword>
<dbReference type="InterPro" id="IPR016040">
    <property type="entry name" value="NAD(P)-bd_dom"/>
</dbReference>
<evidence type="ECO:0000256" key="12">
    <source>
        <dbReference type="ARBA" id="ARBA00023136"/>
    </source>
</evidence>
<comment type="cofactor">
    <cofactor evidence="1">
        <name>NAD(+)</name>
        <dbReference type="ChEBI" id="CHEBI:57540"/>
    </cofactor>
</comment>
<comment type="similarity">
    <text evidence="4">Belongs to the NAD(P)-dependent epimerase/dehydratase family. UDP-glucuronic acid decarboxylase subfamily.</text>
</comment>
<evidence type="ECO:0000259" key="15">
    <source>
        <dbReference type="Pfam" id="PF16363"/>
    </source>
</evidence>
<evidence type="ECO:0000256" key="5">
    <source>
        <dbReference type="ARBA" id="ARBA00012290"/>
    </source>
</evidence>
<evidence type="ECO:0000256" key="3">
    <source>
        <dbReference type="ARBA" id="ARBA00005100"/>
    </source>
</evidence>
<evidence type="ECO:0000256" key="10">
    <source>
        <dbReference type="ARBA" id="ARBA00023027"/>
    </source>
</evidence>
<evidence type="ECO:0000256" key="11">
    <source>
        <dbReference type="ARBA" id="ARBA00023034"/>
    </source>
</evidence>